<dbReference type="EMBL" id="QZEI01000014">
    <property type="protein sequence ID" value="RLV60516.1"/>
    <property type="molecule type" value="Genomic_DNA"/>
</dbReference>
<reference evidence="2 3" key="1">
    <citation type="submission" date="2018-09" db="EMBL/GenBank/DDBJ databases">
        <title>Phylogeny of the Shewanellaceae, and recommendation for two new genera, Pseudoshewanella and Parashewanella.</title>
        <authorList>
            <person name="Wang G."/>
        </authorList>
    </citation>
    <scope>NUCLEOTIDE SEQUENCE [LARGE SCALE GENOMIC DNA]</scope>
    <source>
        <strain evidence="2 3">C51</strain>
    </source>
</reference>
<dbReference type="OrthoDB" id="9770043at2"/>
<dbReference type="Gene3D" id="2.120.10.30">
    <property type="entry name" value="TolB, C-terminal domain"/>
    <property type="match status" value="1"/>
</dbReference>
<evidence type="ECO:0000259" key="1">
    <source>
        <dbReference type="Pfam" id="PF23500"/>
    </source>
</evidence>
<name>A0A3L8PYK4_9GAMM</name>
<sequence length="367" mass="41228">MFSLLTGCIGLVQASNSMHITVTKGFGVSIYASDLGDAKQIAVGDQGTIFVGSGKSGKVTALVNANQDGRVERRYTIAKNLKYPEAIAYQQGSLYVISDSRILQYRDIERRLRRPLRPKVVYDNLPEMDKRYTRVMHFGPDGRLYVSLGSPCNVCDSDAPFGSIIAINLRTGNTEQIASGIRSAKGFDWSPDDEHLWFVDSGRDWMGDNLPADEINRLDHKGQHFGFPYVHGKDVKEPAYKQPVNLSVKAPEYELPAHVEPVGMLFYRAKQLPKKYHNQLFIAENGSRHRSSKVGYQVVWLNIENNKVVSRNTLMSFLDGGFPVARPYSLAIGKDGAMYISDDLKGNIYRLFYKDPMPAQQQEVKHD</sequence>
<dbReference type="SUPFAM" id="SSF50952">
    <property type="entry name" value="Soluble quinoprotein glucose dehydrogenase"/>
    <property type="match status" value="1"/>
</dbReference>
<gene>
    <name evidence="2" type="ORF">D5018_06100</name>
</gene>
<evidence type="ECO:0000313" key="2">
    <source>
        <dbReference type="EMBL" id="RLV60516.1"/>
    </source>
</evidence>
<protein>
    <submittedName>
        <fullName evidence="2">L-sorbosone dehydrogenase</fullName>
    </submittedName>
</protein>
<comment type="caution">
    <text evidence="2">The sequence shown here is derived from an EMBL/GenBank/DDBJ whole genome shotgun (WGS) entry which is preliminary data.</text>
</comment>
<dbReference type="InterPro" id="IPR011042">
    <property type="entry name" value="6-blade_b-propeller_TolB-like"/>
</dbReference>
<accession>A0A3L8PYK4</accession>
<dbReference type="Pfam" id="PF23500">
    <property type="entry name" value="DUF7133"/>
    <property type="match status" value="1"/>
</dbReference>
<keyword evidence="3" id="KW-1185">Reference proteome</keyword>
<dbReference type="PANTHER" id="PTHR33546:SF1">
    <property type="entry name" value="LARGE, MULTIFUNCTIONAL SECRETED PROTEIN"/>
    <property type="match status" value="1"/>
</dbReference>
<dbReference type="RefSeq" id="WP_121838123.1">
    <property type="nucleotide sequence ID" value="NZ_ML014763.1"/>
</dbReference>
<proteinExistence type="predicted"/>
<dbReference type="InterPro" id="IPR055557">
    <property type="entry name" value="DUF7133"/>
</dbReference>
<dbReference type="Proteomes" id="UP000281474">
    <property type="component" value="Unassembled WGS sequence"/>
</dbReference>
<evidence type="ECO:0000313" key="3">
    <source>
        <dbReference type="Proteomes" id="UP000281474"/>
    </source>
</evidence>
<feature type="domain" description="DUF7133" evidence="1">
    <location>
        <begin position="18"/>
        <end position="342"/>
    </location>
</feature>
<organism evidence="2 3">
    <name type="scientific">Parashewanella curva</name>
    <dbReference type="NCBI Taxonomy" id="2338552"/>
    <lineage>
        <taxon>Bacteria</taxon>
        <taxon>Pseudomonadati</taxon>
        <taxon>Pseudomonadota</taxon>
        <taxon>Gammaproteobacteria</taxon>
        <taxon>Alteromonadales</taxon>
        <taxon>Shewanellaceae</taxon>
        <taxon>Parashewanella</taxon>
    </lineage>
</organism>
<dbReference type="PANTHER" id="PTHR33546">
    <property type="entry name" value="LARGE, MULTIFUNCTIONAL SECRETED PROTEIN-RELATED"/>
    <property type="match status" value="1"/>
</dbReference>
<dbReference type="InterPro" id="IPR011041">
    <property type="entry name" value="Quinoprot_gluc/sorb_DH_b-prop"/>
</dbReference>
<dbReference type="AlphaFoldDB" id="A0A3L8PYK4"/>